<gene>
    <name evidence="1" type="ORF">DESPIG_01697</name>
</gene>
<organism evidence="1 2">
    <name type="scientific">Desulfovibrio piger ATCC 29098</name>
    <dbReference type="NCBI Taxonomy" id="411464"/>
    <lineage>
        <taxon>Bacteria</taxon>
        <taxon>Pseudomonadati</taxon>
        <taxon>Thermodesulfobacteriota</taxon>
        <taxon>Desulfovibrionia</taxon>
        <taxon>Desulfovibrionales</taxon>
        <taxon>Desulfovibrionaceae</taxon>
        <taxon>Desulfovibrio</taxon>
    </lineage>
</organism>
<evidence type="ECO:0000313" key="2">
    <source>
        <dbReference type="Proteomes" id="UP000003676"/>
    </source>
</evidence>
<evidence type="ECO:0000313" key="1">
    <source>
        <dbReference type="EMBL" id="EEB33407.1"/>
    </source>
</evidence>
<accession>B6WUD9</accession>
<sequence>MKFFKGSALQGPHPCRKRVLLGEGQGRKRVCFSVFLTKFFPRD</sequence>
<protein>
    <submittedName>
        <fullName evidence="1">Uncharacterized protein</fullName>
    </submittedName>
</protein>
<dbReference type="EMBL" id="ABXU01000050">
    <property type="protein sequence ID" value="EEB33407.1"/>
    <property type="molecule type" value="Genomic_DNA"/>
</dbReference>
<dbReference type="Proteomes" id="UP000003676">
    <property type="component" value="Unassembled WGS sequence"/>
</dbReference>
<name>B6WUD9_9BACT</name>
<comment type="caution">
    <text evidence="1">The sequence shown here is derived from an EMBL/GenBank/DDBJ whole genome shotgun (WGS) entry which is preliminary data.</text>
</comment>
<dbReference type="HOGENOM" id="CLU_3232720_0_0_7"/>
<proteinExistence type="predicted"/>
<reference evidence="1 2" key="2">
    <citation type="submission" date="2008-10" db="EMBL/GenBank/DDBJ databases">
        <authorList>
            <person name="Fulton L."/>
            <person name="Clifton S."/>
            <person name="Fulton B."/>
            <person name="Xu J."/>
            <person name="Minx P."/>
            <person name="Pepin K.H."/>
            <person name="Johnson M."/>
            <person name="Bhonagiri V."/>
            <person name="Nash W.E."/>
            <person name="Mardis E.R."/>
            <person name="Wilson R.K."/>
        </authorList>
    </citation>
    <scope>NUCLEOTIDE SEQUENCE [LARGE SCALE GENOMIC DNA]</scope>
    <source>
        <strain evidence="1 2">ATCC 29098</strain>
    </source>
</reference>
<reference evidence="1 2" key="1">
    <citation type="submission" date="2008-10" db="EMBL/GenBank/DDBJ databases">
        <title>Draft genome sequence of Desulvovibrio piger (ATCC 29098).</title>
        <authorList>
            <person name="Sudarsanam P."/>
            <person name="Ley R."/>
            <person name="Guruge J."/>
            <person name="Turnbaugh P.J."/>
            <person name="Mahowald M."/>
            <person name="Liep D."/>
            <person name="Gordon J."/>
        </authorList>
    </citation>
    <scope>NUCLEOTIDE SEQUENCE [LARGE SCALE GENOMIC DNA]</scope>
    <source>
        <strain evidence="1 2">ATCC 29098</strain>
    </source>
</reference>
<dbReference type="AlphaFoldDB" id="B6WUD9"/>